<gene>
    <name evidence="1" type="ORF">B5807_05813</name>
</gene>
<name>A0A1Y2M3U8_EPING</name>
<accession>A0A1Y2M3U8</accession>
<protein>
    <submittedName>
        <fullName evidence="1">Uncharacterized protein</fullName>
    </submittedName>
</protein>
<organism evidence="1 2">
    <name type="scientific">Epicoccum nigrum</name>
    <name type="common">Soil fungus</name>
    <name type="synonym">Epicoccum purpurascens</name>
    <dbReference type="NCBI Taxonomy" id="105696"/>
    <lineage>
        <taxon>Eukaryota</taxon>
        <taxon>Fungi</taxon>
        <taxon>Dikarya</taxon>
        <taxon>Ascomycota</taxon>
        <taxon>Pezizomycotina</taxon>
        <taxon>Dothideomycetes</taxon>
        <taxon>Pleosporomycetidae</taxon>
        <taxon>Pleosporales</taxon>
        <taxon>Pleosporineae</taxon>
        <taxon>Didymellaceae</taxon>
        <taxon>Epicoccum</taxon>
    </lineage>
</organism>
<reference evidence="1 2" key="1">
    <citation type="journal article" date="2017" name="Genome Announc.">
        <title>Genome sequence of the saprophytic ascomycete Epicoccum nigrum ICMP 19927 strain isolated from New Zealand.</title>
        <authorList>
            <person name="Fokin M."/>
            <person name="Fleetwood D."/>
            <person name="Weir B.S."/>
            <person name="Villas-Boas S.G."/>
        </authorList>
    </citation>
    <scope>NUCLEOTIDE SEQUENCE [LARGE SCALE GENOMIC DNA]</scope>
    <source>
        <strain evidence="1 2">ICMP 19927</strain>
    </source>
</reference>
<dbReference type="OMA" id="SCPTAFR"/>
<evidence type="ECO:0000313" key="2">
    <source>
        <dbReference type="Proteomes" id="UP000193240"/>
    </source>
</evidence>
<proteinExistence type="predicted"/>
<evidence type="ECO:0000313" key="1">
    <source>
        <dbReference type="EMBL" id="OSS49898.1"/>
    </source>
</evidence>
<sequence>MPTAFSTAKLIGLTGAAWLSGTIASMSLISVPTLPSAVNSGSLSAHAAVSLWAAQFRAGFALAPPIAILTASSLVFCGWSAGGSTAATTNLRGGKTDARLFYVAAALTVAI</sequence>
<dbReference type="InParanoid" id="A0A1Y2M3U8"/>
<dbReference type="AlphaFoldDB" id="A0A1Y2M3U8"/>
<dbReference type="EMBL" id="KZ107843">
    <property type="protein sequence ID" value="OSS49898.1"/>
    <property type="molecule type" value="Genomic_DNA"/>
</dbReference>
<dbReference type="Proteomes" id="UP000193240">
    <property type="component" value="Unassembled WGS sequence"/>
</dbReference>
<keyword evidence="2" id="KW-1185">Reference proteome</keyword>